<keyword evidence="3" id="KW-0804">Transcription</keyword>
<name>A0A7T4UQH5_9GAMM</name>
<dbReference type="GO" id="GO:0003700">
    <property type="term" value="F:DNA-binding transcription factor activity"/>
    <property type="evidence" value="ECO:0007669"/>
    <property type="project" value="InterPro"/>
</dbReference>
<evidence type="ECO:0000256" key="2">
    <source>
        <dbReference type="ARBA" id="ARBA00023125"/>
    </source>
</evidence>
<keyword evidence="7" id="KW-1185">Reference proteome</keyword>
<feature type="transmembrane region" description="Helical" evidence="4">
    <location>
        <begin position="81"/>
        <end position="108"/>
    </location>
</feature>
<keyword evidence="4" id="KW-1133">Transmembrane helix</keyword>
<dbReference type="GO" id="GO:0005829">
    <property type="term" value="C:cytosol"/>
    <property type="evidence" value="ECO:0007669"/>
    <property type="project" value="TreeGrafter"/>
</dbReference>
<evidence type="ECO:0000259" key="5">
    <source>
        <dbReference type="PROSITE" id="PS01124"/>
    </source>
</evidence>
<dbReference type="PANTHER" id="PTHR47894">
    <property type="entry name" value="HTH-TYPE TRANSCRIPTIONAL REGULATOR GADX"/>
    <property type="match status" value="1"/>
</dbReference>
<organism evidence="6 7">
    <name type="scientific">Spongiibacter nanhainus</name>
    <dbReference type="NCBI Taxonomy" id="2794344"/>
    <lineage>
        <taxon>Bacteria</taxon>
        <taxon>Pseudomonadati</taxon>
        <taxon>Pseudomonadota</taxon>
        <taxon>Gammaproteobacteria</taxon>
        <taxon>Cellvibrionales</taxon>
        <taxon>Spongiibacteraceae</taxon>
        <taxon>Spongiibacter</taxon>
    </lineage>
</organism>
<dbReference type="Pfam" id="PF12833">
    <property type="entry name" value="HTH_18"/>
    <property type="match status" value="1"/>
</dbReference>
<gene>
    <name evidence="6" type="ORF">I6N98_02140</name>
</gene>
<keyword evidence="4" id="KW-0472">Membrane</keyword>
<reference evidence="6 7" key="1">
    <citation type="submission" date="2020-12" db="EMBL/GenBank/DDBJ databases">
        <authorList>
            <person name="Shan Y."/>
        </authorList>
    </citation>
    <scope>NUCLEOTIDE SEQUENCE [LARGE SCALE GENOMIC DNA]</scope>
    <source>
        <strain evidence="7">csc3.9</strain>
    </source>
</reference>
<keyword evidence="2" id="KW-0238">DNA-binding</keyword>
<dbReference type="InterPro" id="IPR020449">
    <property type="entry name" value="Tscrpt_reg_AraC-type_HTH"/>
</dbReference>
<evidence type="ECO:0000256" key="1">
    <source>
        <dbReference type="ARBA" id="ARBA00023015"/>
    </source>
</evidence>
<evidence type="ECO:0000313" key="7">
    <source>
        <dbReference type="Proteomes" id="UP000596063"/>
    </source>
</evidence>
<dbReference type="Pfam" id="PF12625">
    <property type="entry name" value="Arabinose_bd"/>
    <property type="match status" value="1"/>
</dbReference>
<dbReference type="InterPro" id="IPR018060">
    <property type="entry name" value="HTH_AraC"/>
</dbReference>
<dbReference type="SMART" id="SM00342">
    <property type="entry name" value="HTH_ARAC"/>
    <property type="match status" value="1"/>
</dbReference>
<keyword evidence="1" id="KW-0805">Transcription regulation</keyword>
<accession>A0A7T4UQH5</accession>
<evidence type="ECO:0000256" key="3">
    <source>
        <dbReference type="ARBA" id="ARBA00023163"/>
    </source>
</evidence>
<sequence length="336" mass="38633">MDYSKNYVKPTCLNGFCELVKELNGDPALILQKHDIDVKKLTDENYIFPYSEFCNLLEDCSKIFNCSDFGIRLAKKQDHNILGPVAFIVISAATVEKAIVTVGAYLYFFTPAIKLSLEDISGTTIASLEIRDRTGEQFPQATEHMVTACFEIIRIMINHHLIVDAIWFKHAPISSENTYKKHFPVTVKFNRSHNGNLLSPKALQEKIPSGNSALYKIIVKYLDENKHEGLHQSLDTEVRDLIKKIMPTAKLSRAFIAEHLNMNERSLHRRLKECGYTYEQLLDSVRKQEAEKFMRDNRLPISQISGLLGYSEQSSFNRAFKRWYGVAPRDYFKNKN</sequence>
<dbReference type="Proteomes" id="UP000596063">
    <property type="component" value="Chromosome"/>
</dbReference>
<dbReference type="Gene3D" id="1.10.10.60">
    <property type="entry name" value="Homeodomain-like"/>
    <property type="match status" value="1"/>
</dbReference>
<proteinExistence type="predicted"/>
<dbReference type="PROSITE" id="PS01124">
    <property type="entry name" value="HTH_ARAC_FAMILY_2"/>
    <property type="match status" value="1"/>
</dbReference>
<evidence type="ECO:0000313" key="6">
    <source>
        <dbReference type="EMBL" id="QQD18696.1"/>
    </source>
</evidence>
<dbReference type="EMBL" id="CP066167">
    <property type="protein sequence ID" value="QQD18696.1"/>
    <property type="molecule type" value="Genomic_DNA"/>
</dbReference>
<feature type="domain" description="HTH araC/xylS-type" evidence="5">
    <location>
        <begin position="236"/>
        <end position="334"/>
    </location>
</feature>
<protein>
    <submittedName>
        <fullName evidence="6">AraC family transcriptional regulator ligand-binding domain-containing protein</fullName>
    </submittedName>
</protein>
<dbReference type="PRINTS" id="PR00032">
    <property type="entry name" value="HTHARAC"/>
</dbReference>
<dbReference type="PANTHER" id="PTHR47894:SF4">
    <property type="entry name" value="HTH-TYPE TRANSCRIPTIONAL REGULATOR GADX"/>
    <property type="match status" value="1"/>
</dbReference>
<dbReference type="SUPFAM" id="SSF46689">
    <property type="entry name" value="Homeodomain-like"/>
    <property type="match status" value="1"/>
</dbReference>
<dbReference type="InterPro" id="IPR032687">
    <property type="entry name" value="AraC-type_N"/>
</dbReference>
<dbReference type="InterPro" id="IPR009057">
    <property type="entry name" value="Homeodomain-like_sf"/>
</dbReference>
<evidence type="ECO:0000256" key="4">
    <source>
        <dbReference type="SAM" id="Phobius"/>
    </source>
</evidence>
<dbReference type="GO" id="GO:0000976">
    <property type="term" value="F:transcription cis-regulatory region binding"/>
    <property type="evidence" value="ECO:0007669"/>
    <property type="project" value="TreeGrafter"/>
</dbReference>
<keyword evidence="4" id="KW-0812">Transmembrane</keyword>
<dbReference type="RefSeq" id="WP_198570186.1">
    <property type="nucleotide sequence ID" value="NZ_CP066167.1"/>
</dbReference>
<dbReference type="AlphaFoldDB" id="A0A7T4UQH5"/>
<dbReference type="KEGG" id="snan:I6N98_02140"/>